<sequence length="1019" mass="117065">MTPHQLEIKWVSRAEVPVKMSPRRNRPLTEAYEQEFEQCVMARMEERLDQFVDQLADQMNDMMNPRRRRDRNRQGSEDRPRRNHREDNRRWESGMSVNILEFDGDTLNPEGFIDWLVAVEEVFEFKEVPENKRVSLIATKLRGRASDCSSLGLRKKYRLSLKNDMPPRDKQATFETFLKWITKVYSSLGLMRCLSFLAQRLGWKERQLLLDEEALRETLEEEARQEKELEERMRQEQARDELFRSEFGVISDSESDNLALTPSPGLVKRYCKDLGDWSKGCRCVGKADISALVKCTSAIRQSAYRCVPVLLEGIFQIGSNNDVNVLRQSLVLNDLKVGKALEVPFVANDVTYKWGYYLTDGIYPEWVVLMEVYCSRRIHQLDTTYPTFLSGQRIEFDCLNGVSVSQQYGVFRKLYTAWCMTRSSTKELLSPLENPERVLRSKRKLFDNPSLVEASSLESKQLFEIEEHVEEEVTEKMAETMEEYMSKTRENYGSGITRPTINQDTPFELKGQFLKELRDNTFSGSEHEDANEHIEKVLEIVDLFHIPKEILKTKFLNKYCPPARTAKKMEEINNFQQEPDESLFRAWERFKELMMKCPQHYLTDMQEVILFYNGLDVLSRQILDSKGVIPSKTAADAKIAIQEMAEYSQKWHNGTSSKTKGTETSDGLAAIQAQLNNLGREIKKKEEGKLLEEAYYTQFGTTYQPRGQYRAAGPGFYQRNNGNSSYPARRDTMEESLAKFMTESAKRHEENSNIIKEIRASTDAVIHNQGASIKSLELQIGQMSTVLQERGFGSLPSSTETNPKDQVKSISTATANLSSICRMKHYPYAVSVPQHRFCFPETVPFPRRLCNHCCDDFKEAHGAYIPDTCDRTMPPKEKDPGSFTLPCLINNICFNKALVDLGANVSVMPLSTYTNLCLGELSHTRMTIKLADRTIKQPRGIASNVLLRIGKFIFPIDFFVLDIPEDGDIPLILGRPFLSTAHVKIDVHKRKVTLRVGEEKLVFQNVKPASGIITKVFME</sequence>
<protein>
    <submittedName>
        <fullName evidence="4">Retrovirus-related pol polyprotein from transposon TNT 1-94</fullName>
    </submittedName>
</protein>
<evidence type="ECO:0000256" key="1">
    <source>
        <dbReference type="SAM" id="Coils"/>
    </source>
</evidence>
<organism evidence="4 5">
    <name type="scientific">Tanacetum coccineum</name>
    <dbReference type="NCBI Taxonomy" id="301880"/>
    <lineage>
        <taxon>Eukaryota</taxon>
        <taxon>Viridiplantae</taxon>
        <taxon>Streptophyta</taxon>
        <taxon>Embryophyta</taxon>
        <taxon>Tracheophyta</taxon>
        <taxon>Spermatophyta</taxon>
        <taxon>Magnoliopsida</taxon>
        <taxon>eudicotyledons</taxon>
        <taxon>Gunneridae</taxon>
        <taxon>Pentapetalae</taxon>
        <taxon>asterids</taxon>
        <taxon>campanulids</taxon>
        <taxon>Asterales</taxon>
        <taxon>Asteraceae</taxon>
        <taxon>Asteroideae</taxon>
        <taxon>Anthemideae</taxon>
        <taxon>Anthemidinae</taxon>
        <taxon>Tanacetum</taxon>
    </lineage>
</organism>
<feature type="coiled-coil region" evidence="1">
    <location>
        <begin position="209"/>
        <end position="240"/>
    </location>
</feature>
<dbReference type="Pfam" id="PF04827">
    <property type="entry name" value="Plant_tran"/>
    <property type="match status" value="1"/>
</dbReference>
<reference evidence="4" key="2">
    <citation type="submission" date="2022-01" db="EMBL/GenBank/DDBJ databases">
        <authorList>
            <person name="Yamashiro T."/>
            <person name="Shiraishi A."/>
            <person name="Satake H."/>
            <person name="Nakayama K."/>
        </authorList>
    </citation>
    <scope>NUCLEOTIDE SEQUENCE</scope>
</reference>
<dbReference type="Pfam" id="PF03732">
    <property type="entry name" value="Retrotrans_gag"/>
    <property type="match status" value="1"/>
</dbReference>
<keyword evidence="5" id="KW-1185">Reference proteome</keyword>
<dbReference type="Gene3D" id="2.40.70.10">
    <property type="entry name" value="Acid Proteases"/>
    <property type="match status" value="1"/>
</dbReference>
<dbReference type="InterPro" id="IPR006912">
    <property type="entry name" value="Harbinger_derived_prot"/>
</dbReference>
<dbReference type="EMBL" id="BQNB010013508">
    <property type="protein sequence ID" value="GJT16842.1"/>
    <property type="molecule type" value="Genomic_DNA"/>
</dbReference>
<dbReference type="InterPro" id="IPR021109">
    <property type="entry name" value="Peptidase_aspartic_dom_sf"/>
</dbReference>
<keyword evidence="1" id="KW-0175">Coiled coil</keyword>
<dbReference type="InterPro" id="IPR005162">
    <property type="entry name" value="Retrotrans_gag_dom"/>
</dbReference>
<dbReference type="CDD" id="cd00303">
    <property type="entry name" value="retropepsin_like"/>
    <property type="match status" value="1"/>
</dbReference>
<accession>A0ABQ5BSM2</accession>
<dbReference type="Proteomes" id="UP001151760">
    <property type="component" value="Unassembled WGS sequence"/>
</dbReference>
<feature type="region of interest" description="Disordered" evidence="2">
    <location>
        <begin position="58"/>
        <end position="89"/>
    </location>
</feature>
<comment type="caution">
    <text evidence="4">The sequence shown here is derived from an EMBL/GenBank/DDBJ whole genome shotgun (WGS) entry which is preliminary data.</text>
</comment>
<dbReference type="PANTHER" id="PTHR33067:SF31">
    <property type="entry name" value="RNA-DIRECTED DNA POLYMERASE"/>
    <property type="match status" value="1"/>
</dbReference>
<reference evidence="4" key="1">
    <citation type="journal article" date="2022" name="Int. J. Mol. Sci.">
        <title>Draft Genome of Tanacetum Coccineum: Genomic Comparison of Closely Related Tanacetum-Family Plants.</title>
        <authorList>
            <person name="Yamashiro T."/>
            <person name="Shiraishi A."/>
            <person name="Nakayama K."/>
            <person name="Satake H."/>
        </authorList>
    </citation>
    <scope>NUCLEOTIDE SEQUENCE</scope>
</reference>
<feature type="domain" description="Retrotransposon gag" evidence="3">
    <location>
        <begin position="551"/>
        <end position="616"/>
    </location>
</feature>
<feature type="compositionally biased region" description="Basic and acidic residues" evidence="2">
    <location>
        <begin position="72"/>
        <end position="89"/>
    </location>
</feature>
<evidence type="ECO:0000259" key="3">
    <source>
        <dbReference type="Pfam" id="PF03732"/>
    </source>
</evidence>
<proteinExistence type="predicted"/>
<name>A0ABQ5BSM2_9ASTR</name>
<evidence type="ECO:0000313" key="4">
    <source>
        <dbReference type="EMBL" id="GJT16842.1"/>
    </source>
</evidence>
<dbReference type="PANTHER" id="PTHR33067">
    <property type="entry name" value="RNA-DIRECTED DNA POLYMERASE-RELATED"/>
    <property type="match status" value="1"/>
</dbReference>
<evidence type="ECO:0000313" key="5">
    <source>
        <dbReference type="Proteomes" id="UP001151760"/>
    </source>
</evidence>
<dbReference type="SUPFAM" id="SSF50630">
    <property type="entry name" value="Acid proteases"/>
    <property type="match status" value="1"/>
</dbReference>
<evidence type="ECO:0000256" key="2">
    <source>
        <dbReference type="SAM" id="MobiDB-lite"/>
    </source>
</evidence>
<gene>
    <name evidence="4" type="ORF">Tco_0875548</name>
</gene>